<dbReference type="SMART" id="SM00051">
    <property type="entry name" value="DSL"/>
    <property type="match status" value="1"/>
</dbReference>
<proteinExistence type="predicted"/>
<keyword evidence="7" id="KW-1133">Transmembrane helix</keyword>
<dbReference type="PROSITE" id="PS51051">
    <property type="entry name" value="DSL"/>
    <property type="match status" value="1"/>
</dbReference>
<dbReference type="InterPro" id="IPR001774">
    <property type="entry name" value="DSL"/>
</dbReference>
<comment type="function">
    <text evidence="7">Putative Notch ligand involved in the mediation of Notch signaling.</text>
</comment>
<evidence type="ECO:0000259" key="10">
    <source>
        <dbReference type="PROSITE" id="PS51051"/>
    </source>
</evidence>
<dbReference type="GO" id="GO:0007154">
    <property type="term" value="P:cell communication"/>
    <property type="evidence" value="ECO:0007669"/>
    <property type="project" value="InterPro"/>
</dbReference>
<evidence type="ECO:0000259" key="9">
    <source>
        <dbReference type="PROSITE" id="PS50026"/>
    </source>
</evidence>
<evidence type="ECO:0000256" key="4">
    <source>
        <dbReference type="ARBA" id="ARBA00023157"/>
    </source>
</evidence>
<feature type="disulfide bond" evidence="5">
    <location>
        <begin position="216"/>
        <end position="233"/>
    </location>
</feature>
<organism evidence="11">
    <name type="scientific">Mesocestoides corti</name>
    <name type="common">Flatworm</name>
    <dbReference type="NCBI Taxonomy" id="53468"/>
    <lineage>
        <taxon>Eukaryota</taxon>
        <taxon>Metazoa</taxon>
        <taxon>Spiralia</taxon>
        <taxon>Lophotrochozoa</taxon>
        <taxon>Platyhelminthes</taxon>
        <taxon>Cestoda</taxon>
        <taxon>Eucestoda</taxon>
        <taxon>Cyclophyllidea</taxon>
        <taxon>Mesocestoididae</taxon>
        <taxon>Mesocestoides</taxon>
    </lineage>
</organism>
<dbReference type="PROSITE" id="PS50026">
    <property type="entry name" value="EGF_3"/>
    <property type="match status" value="1"/>
</dbReference>
<feature type="domain" description="DSL" evidence="10">
    <location>
        <begin position="164"/>
        <end position="205"/>
    </location>
</feature>
<evidence type="ECO:0000256" key="2">
    <source>
        <dbReference type="ARBA" id="ARBA00022536"/>
    </source>
</evidence>
<feature type="disulfide bond" evidence="6">
    <location>
        <begin position="196"/>
        <end position="205"/>
    </location>
</feature>
<keyword evidence="1 7" id="KW-0217">Developmental protein</keyword>
<dbReference type="InterPro" id="IPR000742">
    <property type="entry name" value="EGF"/>
</dbReference>
<keyword evidence="2 5" id="KW-0245">EGF-like domain</keyword>
<evidence type="ECO:0000256" key="8">
    <source>
        <dbReference type="SAM" id="SignalP"/>
    </source>
</evidence>
<feature type="signal peptide" evidence="8">
    <location>
        <begin position="1"/>
        <end position="18"/>
    </location>
</feature>
<sequence>MLLFIGPLLFSCLWICECKEVSARLKLELNYTNFGHYARTGWCDIFDRKCDVYFNICIWNASIAQPNACDVAKKKTSFISNSPETALTGQKTIDIPLSKPIPKFVRIRIEIWDEDISSSDDIIAKFITGDTQLLSHQPFHQVSLLKMDATSYNADVKLQIAIKLTCSPNYYGEQCQTFCKPDSERFYCGTNGEHKCIPGWRGEFCALIDSCFLKPCAPHARCLNTDDAEGRICYCNAGSGESKVPDQIVQLSGANRHVSDTLNFRSHF</sequence>
<dbReference type="GO" id="GO:0016020">
    <property type="term" value="C:membrane"/>
    <property type="evidence" value="ECO:0007669"/>
    <property type="project" value="UniProtKB-SubCell"/>
</dbReference>
<feature type="disulfide bond" evidence="6">
    <location>
        <begin position="166"/>
        <end position="175"/>
    </location>
</feature>
<feature type="domain" description="EGF-like" evidence="9">
    <location>
        <begin position="207"/>
        <end position="246"/>
    </location>
</feature>
<dbReference type="Pfam" id="PF01414">
    <property type="entry name" value="DSL"/>
    <property type="match status" value="1"/>
</dbReference>
<accession>A0A5K3F2S2</accession>
<comment type="subcellular location">
    <subcellularLocation>
        <location evidence="7">Membrane</location>
        <topology evidence="7">Single-pass type I membrane protein</topology>
    </subcellularLocation>
</comment>
<keyword evidence="7 8" id="KW-0732">Signal</keyword>
<evidence type="ECO:0000256" key="1">
    <source>
        <dbReference type="ARBA" id="ARBA00022473"/>
    </source>
</evidence>
<keyword evidence="4 5" id="KW-1015">Disulfide bond</keyword>
<evidence type="ECO:0000256" key="5">
    <source>
        <dbReference type="PROSITE-ProRule" id="PRU00076"/>
    </source>
</evidence>
<name>A0A5K3F2S2_MESCO</name>
<protein>
    <recommendedName>
        <fullName evidence="7">Delta-like protein</fullName>
    </recommendedName>
</protein>
<reference evidence="11" key="1">
    <citation type="submission" date="2019-11" db="UniProtKB">
        <authorList>
            <consortium name="WormBaseParasite"/>
        </authorList>
    </citation>
    <scope>IDENTIFICATION</scope>
</reference>
<dbReference type="WBParaSite" id="MCU_004984-RA">
    <property type="protein sequence ID" value="MCU_004984-RA"/>
    <property type="gene ID" value="MCU_004984"/>
</dbReference>
<dbReference type="AlphaFoldDB" id="A0A5K3F2S2"/>
<evidence type="ECO:0000313" key="11">
    <source>
        <dbReference type="WBParaSite" id="MCU_004984-RA"/>
    </source>
</evidence>
<evidence type="ECO:0000256" key="6">
    <source>
        <dbReference type="PROSITE-ProRule" id="PRU00377"/>
    </source>
</evidence>
<evidence type="ECO:0000256" key="7">
    <source>
        <dbReference type="RuleBase" id="RU280815"/>
    </source>
</evidence>
<feature type="chain" id="PRO_5024325999" description="Delta-like protein" evidence="8">
    <location>
        <begin position="19"/>
        <end position="268"/>
    </location>
</feature>
<dbReference type="Gene3D" id="2.10.25.140">
    <property type="match status" value="1"/>
</dbReference>
<evidence type="ECO:0000256" key="3">
    <source>
        <dbReference type="ARBA" id="ARBA00022737"/>
    </source>
</evidence>
<dbReference type="Gene3D" id="2.60.40.3510">
    <property type="match status" value="1"/>
</dbReference>
<keyword evidence="3 7" id="KW-0677">Repeat</keyword>
<comment type="caution">
    <text evidence="5">Lacks conserved residue(s) required for the propagation of feature annotation.</text>
</comment>
<keyword evidence="7" id="KW-0812">Transmembrane</keyword>
<keyword evidence="7" id="KW-0472">Membrane</keyword>